<keyword evidence="5 10" id="KW-0067">ATP-binding</keyword>
<dbReference type="EMBL" id="FLUV01001963">
    <property type="protein sequence ID" value="SBW25826.1"/>
    <property type="molecule type" value="Genomic_DNA"/>
</dbReference>
<keyword evidence="3 10" id="KW-0132">Cell division</keyword>
<evidence type="ECO:0000313" key="15">
    <source>
        <dbReference type="EMBL" id="SBW25826.1"/>
    </source>
</evidence>
<keyword evidence="9 10" id="KW-0961">Cell wall biogenesis/degradation</keyword>
<dbReference type="InterPro" id="IPR036615">
    <property type="entry name" value="Mur_ligase_C_dom_sf"/>
</dbReference>
<dbReference type="SUPFAM" id="SSF53244">
    <property type="entry name" value="MurD-like peptide ligases, peptide-binding domain"/>
    <property type="match status" value="1"/>
</dbReference>
<evidence type="ECO:0000256" key="4">
    <source>
        <dbReference type="ARBA" id="ARBA00022741"/>
    </source>
</evidence>
<feature type="binding site" evidence="10">
    <location>
        <begin position="108"/>
        <end position="114"/>
    </location>
    <ligand>
        <name>ATP</name>
        <dbReference type="ChEBI" id="CHEBI:30616"/>
    </ligand>
</feature>
<evidence type="ECO:0000256" key="8">
    <source>
        <dbReference type="ARBA" id="ARBA00023306"/>
    </source>
</evidence>
<dbReference type="GO" id="GO:0051301">
    <property type="term" value="P:cell division"/>
    <property type="evidence" value="ECO:0007669"/>
    <property type="project" value="UniProtKB-KW"/>
</dbReference>
<keyword evidence="4 10" id="KW-0547">Nucleotide-binding</keyword>
<dbReference type="GO" id="GO:0008766">
    <property type="term" value="F:UDP-N-acetylmuramoylalanyl-D-glutamyl-2,6-diaminopimelate-D-alanyl-D-alanine ligase activity"/>
    <property type="evidence" value="ECO:0007669"/>
    <property type="project" value="RHEA"/>
</dbReference>
<keyword evidence="16" id="KW-1185">Reference proteome</keyword>
<dbReference type="Gene3D" id="3.40.1190.10">
    <property type="entry name" value="Mur-like, catalytic domain"/>
    <property type="match status" value="1"/>
</dbReference>
<dbReference type="SUPFAM" id="SSF53623">
    <property type="entry name" value="MurD-like peptide ligases, catalytic domain"/>
    <property type="match status" value="1"/>
</dbReference>
<evidence type="ECO:0000256" key="9">
    <source>
        <dbReference type="ARBA" id="ARBA00023316"/>
    </source>
</evidence>
<keyword evidence="7 10" id="KW-0573">Peptidoglycan synthesis</keyword>
<dbReference type="PANTHER" id="PTHR43024:SF1">
    <property type="entry name" value="UDP-N-ACETYLMURAMOYL-TRIPEPTIDE--D-ALANYL-D-ALANINE LIGASE"/>
    <property type="match status" value="1"/>
</dbReference>
<proteinExistence type="inferred from homology"/>
<comment type="catalytic activity">
    <reaction evidence="10 11">
        <text>D-alanyl-D-alanine + UDP-N-acetyl-alpha-D-muramoyl-L-alanyl-gamma-D-glutamyl-meso-2,6-diaminopimelate + ATP = UDP-N-acetyl-alpha-D-muramoyl-L-alanyl-gamma-D-glutamyl-meso-2,6-diaminopimeloyl-D-alanyl-D-alanine + ADP + phosphate + H(+)</text>
        <dbReference type="Rhea" id="RHEA:28374"/>
        <dbReference type="ChEBI" id="CHEBI:15378"/>
        <dbReference type="ChEBI" id="CHEBI:30616"/>
        <dbReference type="ChEBI" id="CHEBI:43474"/>
        <dbReference type="ChEBI" id="CHEBI:57822"/>
        <dbReference type="ChEBI" id="CHEBI:61386"/>
        <dbReference type="ChEBI" id="CHEBI:83905"/>
        <dbReference type="ChEBI" id="CHEBI:456216"/>
        <dbReference type="EC" id="6.3.2.10"/>
    </reaction>
</comment>
<dbReference type="PANTHER" id="PTHR43024">
    <property type="entry name" value="UDP-N-ACETYLMURAMOYL-TRIPEPTIDE--D-ALANYL-D-ALANINE LIGASE"/>
    <property type="match status" value="1"/>
</dbReference>
<dbReference type="EC" id="6.3.2.10" evidence="10 11"/>
<comment type="function">
    <text evidence="10 11">Involved in cell wall formation. Catalyzes the final step in the synthesis of UDP-N-acetylmuramoyl-pentapeptide, the precursor of murein.</text>
</comment>
<dbReference type="GO" id="GO:0005737">
    <property type="term" value="C:cytoplasm"/>
    <property type="evidence" value="ECO:0007669"/>
    <property type="project" value="UniProtKB-SubCell"/>
</dbReference>
<keyword evidence="1 10" id="KW-0963">Cytoplasm</keyword>
<dbReference type="Pfam" id="PF08245">
    <property type="entry name" value="Mur_ligase_M"/>
    <property type="match status" value="1"/>
</dbReference>
<dbReference type="Pfam" id="PF02875">
    <property type="entry name" value="Mur_ligase_C"/>
    <property type="match status" value="1"/>
</dbReference>
<dbReference type="InterPro" id="IPR005863">
    <property type="entry name" value="UDP-N-AcMur_synth"/>
</dbReference>
<evidence type="ECO:0000256" key="11">
    <source>
        <dbReference type="RuleBase" id="RU004136"/>
    </source>
</evidence>
<evidence type="ECO:0000259" key="13">
    <source>
        <dbReference type="Pfam" id="PF02875"/>
    </source>
</evidence>
<dbReference type="InterPro" id="IPR013221">
    <property type="entry name" value="Mur_ligase_cen"/>
</dbReference>
<dbReference type="SUPFAM" id="SSF63418">
    <property type="entry name" value="MurE/MurF N-terminal domain"/>
    <property type="match status" value="1"/>
</dbReference>
<dbReference type="GO" id="GO:0071555">
    <property type="term" value="P:cell wall organization"/>
    <property type="evidence" value="ECO:0007669"/>
    <property type="project" value="UniProtKB-KW"/>
</dbReference>
<evidence type="ECO:0000259" key="12">
    <source>
        <dbReference type="Pfam" id="PF01225"/>
    </source>
</evidence>
<comment type="pathway">
    <text evidence="10 11">Cell wall biogenesis; peptidoglycan biosynthesis.</text>
</comment>
<organism evidence="15 16">
    <name type="scientific">Candidatus Protofrankia californiensis</name>
    <dbReference type="NCBI Taxonomy" id="1839754"/>
    <lineage>
        <taxon>Bacteria</taxon>
        <taxon>Bacillati</taxon>
        <taxon>Actinomycetota</taxon>
        <taxon>Actinomycetes</taxon>
        <taxon>Frankiales</taxon>
        <taxon>Frankiaceae</taxon>
        <taxon>Protofrankia</taxon>
    </lineage>
</organism>
<dbReference type="AlphaFoldDB" id="A0A1C3P7P8"/>
<dbReference type="Proteomes" id="UP000199013">
    <property type="component" value="Unassembled WGS sequence"/>
</dbReference>
<feature type="domain" description="Mur ligase C-terminal" evidence="13">
    <location>
        <begin position="316"/>
        <end position="442"/>
    </location>
</feature>
<accession>A0A1C3P7P8</accession>
<comment type="similarity">
    <text evidence="10">Belongs to the MurCDEF family. MurF subfamily.</text>
</comment>
<dbReference type="InterPro" id="IPR036565">
    <property type="entry name" value="Mur-like_cat_sf"/>
</dbReference>
<evidence type="ECO:0000256" key="5">
    <source>
        <dbReference type="ARBA" id="ARBA00022840"/>
    </source>
</evidence>
<evidence type="ECO:0000256" key="2">
    <source>
        <dbReference type="ARBA" id="ARBA00022598"/>
    </source>
</evidence>
<keyword evidence="6 10" id="KW-0133">Cell shape</keyword>
<dbReference type="InterPro" id="IPR035911">
    <property type="entry name" value="MurE/MurF_N"/>
</dbReference>
<dbReference type="NCBIfam" id="TIGR01143">
    <property type="entry name" value="murF"/>
    <property type="match status" value="1"/>
</dbReference>
<keyword evidence="2 10" id="KW-0436">Ligase</keyword>
<dbReference type="UniPathway" id="UPA00219"/>
<reference evidence="16" key="1">
    <citation type="submission" date="2016-02" db="EMBL/GenBank/DDBJ databases">
        <authorList>
            <person name="Wibberg D."/>
        </authorList>
    </citation>
    <scope>NUCLEOTIDE SEQUENCE [LARGE SCALE GENOMIC DNA]</scope>
</reference>
<feature type="domain" description="Mur ligase central" evidence="14">
    <location>
        <begin position="106"/>
        <end position="292"/>
    </location>
</feature>
<dbReference type="GO" id="GO:0009252">
    <property type="term" value="P:peptidoglycan biosynthetic process"/>
    <property type="evidence" value="ECO:0007669"/>
    <property type="project" value="UniProtKB-UniRule"/>
</dbReference>
<evidence type="ECO:0000256" key="7">
    <source>
        <dbReference type="ARBA" id="ARBA00022984"/>
    </source>
</evidence>
<sequence length="466" mass="47205">MITLTLHEVAVACGGRLEAVSDPDAAVTSVVIDSRQVTAGALFVAVAGARVDGHDFAADAVSAGATAVLAARPVGVPAVLVPDPAAALAALAAEVRSRSAATVVAVTGSAGKTTTKDLLADLLGELGPTVAAAGSFNNEIGLPLTVLRIEPATRFAVLEMGARGSGHVAALCALARPQIGVVLNVGSAHVGQYADGRAGIARAKGELAEAASAAVVLNADDPLVAGMATHARGEVITIGGSTRADVQAHGVRVDDNGSARFELVAGGERHPVSLNLVGEHQVGSALAAAAVAIRLGLPPARTAAALSRARARSRWRMEVTVTGNGVTVVNDAYNANPESMRAALKTLADMSRGRRAWAVLGGMEELGASADDEHEALGRLVVRLGVEQLVAIGAQARRIHLGASLEGSWSGESVWVADVEQACKLLRERLAPGDVVLVKASRAFGLERVASELTSGAVPGEWGAHG</sequence>
<dbReference type="GO" id="GO:0005524">
    <property type="term" value="F:ATP binding"/>
    <property type="evidence" value="ECO:0007669"/>
    <property type="project" value="UniProtKB-UniRule"/>
</dbReference>
<evidence type="ECO:0000259" key="14">
    <source>
        <dbReference type="Pfam" id="PF08245"/>
    </source>
</evidence>
<comment type="subcellular location">
    <subcellularLocation>
        <location evidence="10 11">Cytoplasm</location>
    </subcellularLocation>
</comment>
<dbReference type="HAMAP" id="MF_02019">
    <property type="entry name" value="MurF"/>
    <property type="match status" value="1"/>
</dbReference>
<dbReference type="GO" id="GO:0008360">
    <property type="term" value="P:regulation of cell shape"/>
    <property type="evidence" value="ECO:0007669"/>
    <property type="project" value="UniProtKB-KW"/>
</dbReference>
<evidence type="ECO:0000256" key="1">
    <source>
        <dbReference type="ARBA" id="ARBA00022490"/>
    </source>
</evidence>
<dbReference type="Gene3D" id="3.90.190.20">
    <property type="entry name" value="Mur ligase, C-terminal domain"/>
    <property type="match status" value="1"/>
</dbReference>
<dbReference type="InterPro" id="IPR051046">
    <property type="entry name" value="MurCDEF_CellWall_CoF430Synth"/>
</dbReference>
<dbReference type="InterPro" id="IPR004101">
    <property type="entry name" value="Mur_ligase_C"/>
</dbReference>
<feature type="domain" description="Mur ligase N-terminal catalytic" evidence="12">
    <location>
        <begin position="27"/>
        <end position="91"/>
    </location>
</feature>
<evidence type="ECO:0000256" key="6">
    <source>
        <dbReference type="ARBA" id="ARBA00022960"/>
    </source>
</evidence>
<dbReference type="InterPro" id="IPR000713">
    <property type="entry name" value="Mur_ligase_N"/>
</dbReference>
<evidence type="ECO:0000256" key="10">
    <source>
        <dbReference type="HAMAP-Rule" id="MF_02019"/>
    </source>
</evidence>
<dbReference type="Gene3D" id="3.40.1390.10">
    <property type="entry name" value="MurE/MurF, N-terminal domain"/>
    <property type="match status" value="1"/>
</dbReference>
<keyword evidence="8 10" id="KW-0131">Cell cycle</keyword>
<name>A0A1C3P7P8_9ACTN</name>
<evidence type="ECO:0000256" key="3">
    <source>
        <dbReference type="ARBA" id="ARBA00022618"/>
    </source>
</evidence>
<gene>
    <name evidence="10" type="primary">murF</name>
    <name evidence="15" type="ORF">FDG2_4693</name>
</gene>
<dbReference type="GO" id="GO:0047480">
    <property type="term" value="F:UDP-N-acetylmuramoyl-tripeptide-D-alanyl-D-alanine ligase activity"/>
    <property type="evidence" value="ECO:0007669"/>
    <property type="project" value="UniProtKB-UniRule"/>
</dbReference>
<dbReference type="Pfam" id="PF01225">
    <property type="entry name" value="Mur_ligase"/>
    <property type="match status" value="1"/>
</dbReference>
<evidence type="ECO:0000313" key="16">
    <source>
        <dbReference type="Proteomes" id="UP000199013"/>
    </source>
</evidence>
<protein>
    <recommendedName>
        <fullName evidence="10 11">UDP-N-acetylmuramoyl-tripeptide--D-alanyl-D-alanine ligase</fullName>
        <ecNumber evidence="10 11">6.3.2.10</ecNumber>
    </recommendedName>
    <alternativeName>
        <fullName evidence="10">D-alanyl-D-alanine-adding enzyme</fullName>
    </alternativeName>
</protein>